<dbReference type="InterPro" id="IPR011044">
    <property type="entry name" value="Quino_amine_DH_bsu"/>
</dbReference>
<dbReference type="GO" id="GO:0052876">
    <property type="term" value="F:methylamine dehydrogenase (amicyanin) activity"/>
    <property type="evidence" value="ECO:0007669"/>
    <property type="project" value="UniProtKB-EC"/>
</dbReference>
<keyword evidence="7 10" id="KW-0560">Oxidoreductase</keyword>
<evidence type="ECO:0000313" key="11">
    <source>
        <dbReference type="Proteomes" id="UP000015503"/>
    </source>
</evidence>
<dbReference type="PATRIC" id="fig|1245471.3.peg.2368"/>
<evidence type="ECO:0000256" key="6">
    <source>
        <dbReference type="ARBA" id="ARBA00022982"/>
    </source>
</evidence>
<sequence length="406" mass="44974">MLKPSLRNLLCGLSLAALALPAVATFQPEQAHVETLGDHKGQGWFWIWGSNAPNMVDGRAYLFDDDGRNLGQLNTGIWSNGLVFSRTRDELYAAEIHFSRGVRGTRSDLVTVYDARTLSPKQEIAIPAKRMTALISTGLSVLSDDERFLLVLNFTPAQSISIVDLESRRFVGEVPTPGCASIYPAGPRDFYAICGNGGFFHLGLDDAGQVRVQSRTAPAFDPLKDLILTTGVRHGDTWYFVSQQNHAYGIRMTPDGIETTRQWSLVSDEERADGWGVAGNHGTALHERSGRLFVLMHQDKPENYQKPGTEVWVYDVATQRRLARVELEEQSTAIGVSQGERPRLYSLDWLVPMPSLFTAWIYLTEGEAGLGPLLRQGINLYDADSGEHLRSIGDIPLGFMNLVAPW</sequence>
<evidence type="ECO:0000256" key="8">
    <source>
        <dbReference type="PIRSR" id="PIRSR609451-50"/>
    </source>
</evidence>
<dbReference type="EMBL" id="AP013068">
    <property type="protein sequence ID" value="BAN48074.1"/>
    <property type="molecule type" value="Genomic_DNA"/>
</dbReference>
<dbReference type="KEGG" id="pre:PCA10_23420"/>
<gene>
    <name evidence="10" type="primary">mauB</name>
    <name evidence="10" type="ORF">PCA10_23420</name>
</gene>
<keyword evidence="8" id="KW-1015">Disulfide bond</keyword>
<dbReference type="STRING" id="1245471.PCA10_23420"/>
<comment type="similarity">
    <text evidence="2">Belongs to the aromatic amine dehydrogenase heavy chain family.</text>
</comment>
<dbReference type="Pfam" id="PF06433">
    <property type="entry name" value="Me-amine-dh_H"/>
    <property type="match status" value="1"/>
</dbReference>
<dbReference type="SUPFAM" id="SSF50969">
    <property type="entry name" value="YVTN repeat-like/Quinoprotein amine dehydrogenase"/>
    <property type="match status" value="1"/>
</dbReference>
<keyword evidence="5" id="KW-0574">Periplasm</keyword>
<dbReference type="HOGENOM" id="CLU_059384_0_0_6"/>
<evidence type="ECO:0000313" key="10">
    <source>
        <dbReference type="EMBL" id="BAN48074.1"/>
    </source>
</evidence>
<dbReference type="Gene3D" id="2.130.10.10">
    <property type="entry name" value="YVTN repeat-like/Quinoprotein amine dehydrogenase"/>
    <property type="match status" value="1"/>
</dbReference>
<evidence type="ECO:0000256" key="1">
    <source>
        <dbReference type="ARBA" id="ARBA00004418"/>
    </source>
</evidence>
<dbReference type="Proteomes" id="UP000015503">
    <property type="component" value="Chromosome"/>
</dbReference>
<evidence type="ECO:0000256" key="3">
    <source>
        <dbReference type="ARBA" id="ARBA00022448"/>
    </source>
</evidence>
<dbReference type="InterPro" id="IPR015943">
    <property type="entry name" value="WD40/YVTN_repeat-like_dom_sf"/>
</dbReference>
<keyword evidence="3" id="KW-0813">Transport</keyword>
<accession>S6BG88</accession>
<protein>
    <submittedName>
        <fullName evidence="10">Methylamine dehydrogenase heavy chain</fullName>
        <ecNumber evidence="10">1.4.9.1</ecNumber>
    </submittedName>
</protein>
<comment type="subcellular location">
    <subcellularLocation>
        <location evidence="1">Periplasm</location>
    </subcellularLocation>
</comment>
<evidence type="ECO:0000256" key="4">
    <source>
        <dbReference type="ARBA" id="ARBA00022729"/>
    </source>
</evidence>
<proteinExistence type="inferred from homology"/>
<dbReference type="InterPro" id="IPR009451">
    <property type="entry name" value="Metamine_DH_Hvc"/>
</dbReference>
<keyword evidence="6" id="KW-0249">Electron transport</keyword>
<dbReference type="GO" id="GO:0042597">
    <property type="term" value="C:periplasmic space"/>
    <property type="evidence" value="ECO:0007669"/>
    <property type="project" value="UniProtKB-SubCell"/>
</dbReference>
<evidence type="ECO:0000256" key="7">
    <source>
        <dbReference type="ARBA" id="ARBA00023002"/>
    </source>
</evidence>
<evidence type="ECO:0000256" key="2">
    <source>
        <dbReference type="ARBA" id="ARBA00010548"/>
    </source>
</evidence>
<dbReference type="eggNOG" id="COG3391">
    <property type="taxonomic scope" value="Bacteria"/>
</dbReference>
<dbReference type="AlphaFoldDB" id="S6BG88"/>
<reference evidence="10 11" key="1">
    <citation type="journal article" date="2013" name="Genome Announc.">
        <title>Complete Genome Sequence of the Carbazole Degrader Pseudomonas resinovorans Strain CA10 (NBRC 106553).</title>
        <authorList>
            <person name="Shintani M."/>
            <person name="Hosoyama A."/>
            <person name="Ohji S."/>
            <person name="Tsuchikane K."/>
            <person name="Takarada H."/>
            <person name="Yamazoe A."/>
            <person name="Fujita N."/>
            <person name="Nojiri H."/>
        </authorList>
    </citation>
    <scope>NUCLEOTIDE SEQUENCE [LARGE SCALE GENOMIC DNA]</scope>
    <source>
        <strain evidence="10 11">NBRC 106553</strain>
    </source>
</reference>
<name>S6BG88_METRE</name>
<feature type="chain" id="PRO_5004546740" evidence="9">
    <location>
        <begin position="20"/>
        <end position="406"/>
    </location>
</feature>
<dbReference type="EC" id="1.4.9.1" evidence="10"/>
<dbReference type="OrthoDB" id="185182at2"/>
<evidence type="ECO:0000256" key="9">
    <source>
        <dbReference type="SAM" id="SignalP"/>
    </source>
</evidence>
<keyword evidence="4 9" id="KW-0732">Signal</keyword>
<evidence type="ECO:0000256" key="5">
    <source>
        <dbReference type="ARBA" id="ARBA00022764"/>
    </source>
</evidence>
<feature type="disulfide bond" evidence="8">
    <location>
        <begin position="179"/>
        <end position="194"/>
    </location>
</feature>
<dbReference type="RefSeq" id="WP_016492270.1">
    <property type="nucleotide sequence ID" value="NC_021499.1"/>
</dbReference>
<dbReference type="GO" id="GO:0030058">
    <property type="term" value="F:aliphatic amine dehydrogenase activity"/>
    <property type="evidence" value="ECO:0007669"/>
    <property type="project" value="InterPro"/>
</dbReference>
<feature type="signal peptide" evidence="9">
    <location>
        <begin position="1"/>
        <end position="19"/>
    </location>
</feature>
<keyword evidence="11" id="KW-1185">Reference proteome</keyword>
<organism evidence="10 11">
    <name type="scientific">Metapseudomonas resinovorans NBRC 106553</name>
    <dbReference type="NCBI Taxonomy" id="1245471"/>
    <lineage>
        <taxon>Bacteria</taxon>
        <taxon>Pseudomonadati</taxon>
        <taxon>Pseudomonadota</taxon>
        <taxon>Gammaproteobacteria</taxon>
        <taxon>Pseudomonadales</taxon>
        <taxon>Pseudomonadaceae</taxon>
        <taxon>Metapseudomonas</taxon>
    </lineage>
</organism>